<dbReference type="OrthoDB" id="76215at2759"/>
<accession>A0A3S3PUK7</accession>
<gene>
    <name evidence="2" type="ORF">CKAN_00137600</name>
</gene>
<comment type="caution">
    <text evidence="2">The sequence shown here is derived from an EMBL/GenBank/DDBJ whole genome shotgun (WGS) entry which is preliminary data.</text>
</comment>
<evidence type="ECO:0000313" key="2">
    <source>
        <dbReference type="EMBL" id="RWR73123.1"/>
    </source>
</evidence>
<proteinExistence type="predicted"/>
<dbReference type="AlphaFoldDB" id="A0A3S3PUK7"/>
<dbReference type="PANTHER" id="PTHR46929">
    <property type="entry name" value="EXPRESSED PROTEIN"/>
    <property type="match status" value="1"/>
</dbReference>
<dbReference type="EMBL" id="QPKB01000001">
    <property type="protein sequence ID" value="RWR73123.1"/>
    <property type="molecule type" value="Genomic_DNA"/>
</dbReference>
<evidence type="ECO:0000259" key="1">
    <source>
        <dbReference type="Pfam" id="PF12776"/>
    </source>
</evidence>
<sequence length="306" mass="34788">MSSLPSDSKGGNKASWTPAQDVFVVDFLAEQCNLGRFSDNGFKKEIWRKATEELNKKFNVSITVQQLKSHMADLKARYRIVKALREQSGFGWDDLMQICIADEDVWNRYIQAHPEAKAYRKTSFPLYDNLSIIYDSCTLEGKRQKSSRIPITQPCVEEQIPIQNCATPAISQPLSNERVEESSSSSENVVIMTQKDNRSKRCSAVPKSLNRQKRGRTSVGERIADEISRMVTSSDRLCVVTPPTSTKDSYEICLEELQKIKELEEDTIIEAVKFLRDRQNAIAFMTLKGPLRLLWLRQNCGGRPDA</sequence>
<reference evidence="2 3" key="1">
    <citation type="journal article" date="2019" name="Nat. Plants">
        <title>Stout camphor tree genome fills gaps in understanding of flowering plant genome evolution.</title>
        <authorList>
            <person name="Chaw S.M."/>
            <person name="Liu Y.C."/>
            <person name="Wu Y.W."/>
            <person name="Wang H.Y."/>
            <person name="Lin C.I."/>
            <person name="Wu C.S."/>
            <person name="Ke H.M."/>
            <person name="Chang L.Y."/>
            <person name="Hsu C.Y."/>
            <person name="Yang H.T."/>
            <person name="Sudianto E."/>
            <person name="Hsu M.H."/>
            <person name="Wu K.P."/>
            <person name="Wang L.N."/>
            <person name="Leebens-Mack J.H."/>
            <person name="Tsai I.J."/>
        </authorList>
    </citation>
    <scope>NUCLEOTIDE SEQUENCE [LARGE SCALE GENOMIC DNA]</scope>
    <source>
        <strain evidence="3">cv. Chaw 1501</strain>
        <tissue evidence="2">Young leaves</tissue>
    </source>
</reference>
<feature type="domain" description="Myb/SANT-like" evidence="1">
    <location>
        <begin position="15"/>
        <end position="109"/>
    </location>
</feature>
<evidence type="ECO:0000313" key="3">
    <source>
        <dbReference type="Proteomes" id="UP000283530"/>
    </source>
</evidence>
<dbReference type="Pfam" id="PF12776">
    <property type="entry name" value="Myb_DNA-bind_3"/>
    <property type="match status" value="1"/>
</dbReference>
<dbReference type="InterPro" id="IPR024752">
    <property type="entry name" value="Myb/SANT-like_dom"/>
</dbReference>
<name>A0A3S3PUK7_9MAGN</name>
<organism evidence="2 3">
    <name type="scientific">Cinnamomum micranthum f. kanehirae</name>
    <dbReference type="NCBI Taxonomy" id="337451"/>
    <lineage>
        <taxon>Eukaryota</taxon>
        <taxon>Viridiplantae</taxon>
        <taxon>Streptophyta</taxon>
        <taxon>Embryophyta</taxon>
        <taxon>Tracheophyta</taxon>
        <taxon>Spermatophyta</taxon>
        <taxon>Magnoliopsida</taxon>
        <taxon>Magnoliidae</taxon>
        <taxon>Laurales</taxon>
        <taxon>Lauraceae</taxon>
        <taxon>Cinnamomum</taxon>
    </lineage>
</organism>
<protein>
    <recommendedName>
        <fullName evidence="1">Myb/SANT-like domain-containing protein</fullName>
    </recommendedName>
</protein>
<keyword evidence="3" id="KW-1185">Reference proteome</keyword>
<dbReference type="Proteomes" id="UP000283530">
    <property type="component" value="Unassembled WGS sequence"/>
</dbReference>
<dbReference type="PANTHER" id="PTHR46929:SF3">
    <property type="entry name" value="MYB_SANT-LIKE DOMAIN-CONTAINING PROTEIN"/>
    <property type="match status" value="1"/>
</dbReference>